<dbReference type="Proteomes" id="UP000267418">
    <property type="component" value="Unassembled WGS sequence"/>
</dbReference>
<reference evidence="1 2" key="1">
    <citation type="submission" date="2018-12" db="EMBL/GenBank/DDBJ databases">
        <title>The genome of Variovorax gossypii DSM 100435.</title>
        <authorList>
            <person name="Gao J."/>
            <person name="Sun J."/>
        </authorList>
    </citation>
    <scope>NUCLEOTIDE SEQUENCE [LARGE SCALE GENOMIC DNA]</scope>
    <source>
        <strain evidence="1 2">DSM 100435</strain>
    </source>
</reference>
<accession>A0A3S0GSJ0</accession>
<evidence type="ECO:0000313" key="1">
    <source>
        <dbReference type="EMBL" id="RTQ31567.1"/>
    </source>
</evidence>
<sequence>MLISLQRFDGAGRGAAAASLCTGGGADGGGATGCGRVLATTGFGLDGASSALSAFSAFSAFSALPAPGGSARSRGTFADRHGVRHGLASAASAARRGRPCSAITVATTAIARRGEERAG</sequence>
<organism evidence="1 2">
    <name type="scientific">Variovorax gossypii</name>
    <dbReference type="NCBI Taxonomy" id="1679495"/>
    <lineage>
        <taxon>Bacteria</taxon>
        <taxon>Pseudomonadati</taxon>
        <taxon>Pseudomonadota</taxon>
        <taxon>Betaproteobacteria</taxon>
        <taxon>Burkholderiales</taxon>
        <taxon>Comamonadaceae</taxon>
        <taxon>Variovorax</taxon>
    </lineage>
</organism>
<keyword evidence="2" id="KW-1185">Reference proteome</keyword>
<proteinExistence type="predicted"/>
<dbReference type="AlphaFoldDB" id="A0A3S0GSJ0"/>
<name>A0A3S0GSJ0_9BURK</name>
<gene>
    <name evidence="1" type="ORF">EJP69_25855</name>
</gene>
<comment type="caution">
    <text evidence="1">The sequence shown here is derived from an EMBL/GenBank/DDBJ whole genome shotgun (WGS) entry which is preliminary data.</text>
</comment>
<evidence type="ECO:0000313" key="2">
    <source>
        <dbReference type="Proteomes" id="UP000267418"/>
    </source>
</evidence>
<protein>
    <submittedName>
        <fullName evidence="1">Uncharacterized protein</fullName>
    </submittedName>
</protein>
<dbReference type="EMBL" id="RXOE01000009">
    <property type="protein sequence ID" value="RTQ31567.1"/>
    <property type="molecule type" value="Genomic_DNA"/>
</dbReference>